<gene>
    <name evidence="4" type="ORF">FO442_16835</name>
</gene>
<name>A0A556MJC4_9FLAO</name>
<evidence type="ECO:0000259" key="3">
    <source>
        <dbReference type="Pfam" id="PF09375"/>
    </source>
</evidence>
<accession>A0A556MJC4</accession>
<protein>
    <submittedName>
        <fullName evidence="4">Iron-regulated protein</fullName>
    </submittedName>
</protein>
<organism evidence="4 5">
    <name type="scientific">Fluviicola chungangensis</name>
    <dbReference type="NCBI Taxonomy" id="2597671"/>
    <lineage>
        <taxon>Bacteria</taxon>
        <taxon>Pseudomonadati</taxon>
        <taxon>Bacteroidota</taxon>
        <taxon>Flavobacteriia</taxon>
        <taxon>Flavobacteriales</taxon>
        <taxon>Crocinitomicaceae</taxon>
        <taxon>Fluviicola</taxon>
    </lineage>
</organism>
<dbReference type="InterPro" id="IPR038352">
    <property type="entry name" value="Imelysin_sf"/>
</dbReference>
<dbReference type="InterPro" id="IPR018976">
    <property type="entry name" value="Imelysin-like"/>
</dbReference>
<evidence type="ECO:0000313" key="4">
    <source>
        <dbReference type="EMBL" id="TSJ39972.1"/>
    </source>
</evidence>
<reference evidence="4 5" key="1">
    <citation type="submission" date="2019-07" db="EMBL/GenBank/DDBJ databases">
        <authorList>
            <person name="Huq M.A."/>
        </authorList>
    </citation>
    <scope>NUCLEOTIDE SEQUENCE [LARGE SCALE GENOMIC DNA]</scope>
    <source>
        <strain evidence="4 5">MAH-3</strain>
    </source>
</reference>
<dbReference type="Proteomes" id="UP000316008">
    <property type="component" value="Unassembled WGS sequence"/>
</dbReference>
<dbReference type="GO" id="GO:0030313">
    <property type="term" value="C:cell envelope"/>
    <property type="evidence" value="ECO:0007669"/>
    <property type="project" value="UniProtKB-SubCell"/>
</dbReference>
<dbReference type="Pfam" id="PF09375">
    <property type="entry name" value="Peptidase_M75"/>
    <property type="match status" value="1"/>
</dbReference>
<dbReference type="Gene3D" id="1.20.1420.20">
    <property type="entry name" value="M75 peptidase, HXXE motif"/>
    <property type="match status" value="1"/>
</dbReference>
<comment type="subcellular location">
    <subcellularLocation>
        <location evidence="1">Cell envelope</location>
    </subcellularLocation>
</comment>
<evidence type="ECO:0000313" key="5">
    <source>
        <dbReference type="Proteomes" id="UP000316008"/>
    </source>
</evidence>
<evidence type="ECO:0000256" key="1">
    <source>
        <dbReference type="ARBA" id="ARBA00004196"/>
    </source>
</evidence>
<dbReference type="CDD" id="cd14657">
    <property type="entry name" value="Imelysin_IrpA-like"/>
    <property type="match status" value="1"/>
</dbReference>
<dbReference type="OrthoDB" id="9764688at2"/>
<sequence>MNVALTFVTKLIPMKKTALGICVLASITFTACKKDKKEDETSTDQYAQQKTDIKKTYADMAFAVYKDSYTSAVTLQTACHTFADNPSQVNLDAAKQAWLDAREIYGLTEVFRFVDGPIDNTNDGPEGLINAWPMDENYVDYVVGEPNAGIINDVANYPAIDASTIVQANEFGGETKISSGYHAIEFLLWGQDLSAASAGQRPYTDYVVGGGGTAANQARRATYLKTVVDLLVSALAQVKNDWDPAIAGSYYFTFQELDNQTALRKMFNSMRVLAGDELAGERIYVAYENQNQEDEHSCFSDNTHRDIYLNAMAVENLYKGNYASPFGNNINGYSLEDLVGTIDAAKNTTVTARFAATMGYIAAMYHPFDQAIVLPAERPKVLDVVTSLQQEQADLDAAAAVFAITF</sequence>
<proteinExistence type="predicted"/>
<dbReference type="EMBL" id="VLPL01000010">
    <property type="protein sequence ID" value="TSJ39972.1"/>
    <property type="molecule type" value="Genomic_DNA"/>
</dbReference>
<keyword evidence="2" id="KW-0732">Signal</keyword>
<feature type="domain" description="Imelysin-like" evidence="3">
    <location>
        <begin position="63"/>
        <end position="393"/>
    </location>
</feature>
<comment type="caution">
    <text evidence="4">The sequence shown here is derived from an EMBL/GenBank/DDBJ whole genome shotgun (WGS) entry which is preliminary data.</text>
</comment>
<dbReference type="AlphaFoldDB" id="A0A556MJC4"/>
<evidence type="ECO:0000256" key="2">
    <source>
        <dbReference type="ARBA" id="ARBA00022729"/>
    </source>
</evidence>
<keyword evidence="5" id="KW-1185">Reference proteome</keyword>